<feature type="domain" description="Phosphoribosyl-dephospho-CoA transferase MdcG N-terminal" evidence="4">
    <location>
        <begin position="21"/>
        <end position="114"/>
    </location>
</feature>
<sequence length="245" mass="27923">MKAALKYIEEAEHQIDEHPFRRHDLVHLSFDGSQAAFQNISHEFRDREKREYIKQIITDSIENAIVPGIVRRPLSPLAPGEVAIGYTSPKKVNGVRLQIPTIVHRNDILSVETPFDVIRRPYKERTICLKVLSEAKAEADRLGIRLGIWGSAALELATCLPYTTDQSDLDLNTDSRSLSALNEFYGVLKRLEEKFSIRIDMEITLPQKEDVLIKELFSNSENILCKSPSSVRIVEKTEVIRTLKN</sequence>
<evidence type="ECO:0000313" key="5">
    <source>
        <dbReference type="EMBL" id="SHJ97881.1"/>
    </source>
</evidence>
<gene>
    <name evidence="5" type="ORF">SAMN02745165_03676</name>
</gene>
<dbReference type="STRING" id="1122189.SAMN02745165_03676"/>
<dbReference type="InterPro" id="IPR048903">
    <property type="entry name" value="MdcG_N"/>
</dbReference>
<reference evidence="5 6" key="1">
    <citation type="submission" date="2016-11" db="EMBL/GenBank/DDBJ databases">
        <authorList>
            <person name="Jaros S."/>
            <person name="Januszkiewicz K."/>
            <person name="Wedrychowicz H."/>
        </authorList>
    </citation>
    <scope>NUCLEOTIDE SEQUENCE [LARGE SCALE GENOMIC DNA]</scope>
    <source>
        <strain evidence="5 6">DSM 5091</strain>
    </source>
</reference>
<dbReference type="OrthoDB" id="5498803at2"/>
<dbReference type="InterPro" id="IPR017557">
    <property type="entry name" value="Holo-ACP_synthase"/>
</dbReference>
<evidence type="ECO:0000313" key="6">
    <source>
        <dbReference type="Proteomes" id="UP000184171"/>
    </source>
</evidence>
<protein>
    <submittedName>
        <fullName evidence="5">Phosphoribosyl-dephospho-CoA transferase</fullName>
    </submittedName>
</protein>
<proteinExistence type="predicted"/>
<evidence type="ECO:0000259" key="3">
    <source>
        <dbReference type="Pfam" id="PF10620"/>
    </source>
</evidence>
<evidence type="ECO:0000256" key="1">
    <source>
        <dbReference type="ARBA" id="ARBA00022679"/>
    </source>
</evidence>
<keyword evidence="1 5" id="KW-0808">Transferase</keyword>
<dbReference type="Pfam" id="PF20866">
    <property type="entry name" value="MdcG_N"/>
    <property type="match status" value="1"/>
</dbReference>
<dbReference type="InterPro" id="IPR049180">
    <property type="entry name" value="MdcG_C"/>
</dbReference>
<keyword evidence="6" id="KW-1185">Reference proteome</keyword>
<dbReference type="EMBL" id="FQZT01000031">
    <property type="protein sequence ID" value="SHJ97881.1"/>
    <property type="molecule type" value="Genomic_DNA"/>
</dbReference>
<feature type="domain" description="Phosphoribosyl-dephospho-CoA transferase MdcG C-terminal" evidence="3">
    <location>
        <begin position="128"/>
        <end position="236"/>
    </location>
</feature>
<dbReference type="NCBIfam" id="TIGR03135">
    <property type="entry name" value="malonate_mdcG"/>
    <property type="match status" value="1"/>
</dbReference>
<evidence type="ECO:0000256" key="2">
    <source>
        <dbReference type="ARBA" id="ARBA00022695"/>
    </source>
</evidence>
<dbReference type="GO" id="GO:0016779">
    <property type="term" value="F:nucleotidyltransferase activity"/>
    <property type="evidence" value="ECO:0007669"/>
    <property type="project" value="UniProtKB-KW"/>
</dbReference>
<organism evidence="5 6">
    <name type="scientific">Malonomonas rubra DSM 5091</name>
    <dbReference type="NCBI Taxonomy" id="1122189"/>
    <lineage>
        <taxon>Bacteria</taxon>
        <taxon>Pseudomonadati</taxon>
        <taxon>Thermodesulfobacteriota</taxon>
        <taxon>Desulfuromonadia</taxon>
        <taxon>Desulfuromonadales</taxon>
        <taxon>Geopsychrobacteraceae</taxon>
        <taxon>Malonomonas</taxon>
    </lineage>
</organism>
<dbReference type="RefSeq" id="WP_072910171.1">
    <property type="nucleotide sequence ID" value="NZ_FQZT01000031.1"/>
</dbReference>
<evidence type="ECO:0000259" key="4">
    <source>
        <dbReference type="Pfam" id="PF20866"/>
    </source>
</evidence>
<dbReference type="Proteomes" id="UP000184171">
    <property type="component" value="Unassembled WGS sequence"/>
</dbReference>
<keyword evidence="2" id="KW-0548">Nucleotidyltransferase</keyword>
<name>A0A1M6NQ66_MALRU</name>
<dbReference type="AlphaFoldDB" id="A0A1M6NQ66"/>
<accession>A0A1M6NQ66</accession>
<dbReference type="Pfam" id="PF10620">
    <property type="entry name" value="MdcG"/>
    <property type="match status" value="1"/>
</dbReference>